<dbReference type="Proteomes" id="UP000323567">
    <property type="component" value="Unassembled WGS sequence"/>
</dbReference>
<feature type="domain" description="AB hydrolase-1" evidence="1">
    <location>
        <begin position="95"/>
        <end position="303"/>
    </location>
</feature>
<dbReference type="PANTHER" id="PTHR43358">
    <property type="entry name" value="ALPHA/BETA-HYDROLASE"/>
    <property type="match status" value="1"/>
</dbReference>
<name>A0A5B3FY37_9BACT</name>
<dbReference type="PANTHER" id="PTHR43358:SF4">
    <property type="entry name" value="ALPHA_BETA HYDROLASE FOLD-1 DOMAIN-CONTAINING PROTEIN"/>
    <property type="match status" value="1"/>
</dbReference>
<comment type="caution">
    <text evidence="2">The sequence shown here is derived from an EMBL/GenBank/DDBJ whole genome shotgun (WGS) entry which is preliminary data.</text>
</comment>
<gene>
    <name evidence="2" type="ORF">F2Y13_13800</name>
</gene>
<organism evidence="2 3">
    <name type="scientific">Alistipes shahii</name>
    <dbReference type="NCBI Taxonomy" id="328814"/>
    <lineage>
        <taxon>Bacteria</taxon>
        <taxon>Pseudomonadati</taxon>
        <taxon>Bacteroidota</taxon>
        <taxon>Bacteroidia</taxon>
        <taxon>Bacteroidales</taxon>
        <taxon>Rikenellaceae</taxon>
        <taxon>Alistipes</taxon>
    </lineage>
</organism>
<accession>A0A5B3FY37</accession>
<dbReference type="Pfam" id="PF12697">
    <property type="entry name" value="Abhydrolase_6"/>
    <property type="match status" value="1"/>
</dbReference>
<dbReference type="GO" id="GO:0016787">
    <property type="term" value="F:hydrolase activity"/>
    <property type="evidence" value="ECO:0007669"/>
    <property type="project" value="UniProtKB-KW"/>
</dbReference>
<reference evidence="2 3" key="1">
    <citation type="journal article" date="2019" name="Nat. Med.">
        <title>A library of human gut bacterial isolates paired with longitudinal multiomics data enables mechanistic microbiome research.</title>
        <authorList>
            <person name="Poyet M."/>
            <person name="Groussin M."/>
            <person name="Gibbons S.M."/>
            <person name="Avila-Pacheco J."/>
            <person name="Jiang X."/>
            <person name="Kearney S.M."/>
            <person name="Perrotta A.R."/>
            <person name="Berdy B."/>
            <person name="Zhao S."/>
            <person name="Lieberman T.D."/>
            <person name="Swanson P.K."/>
            <person name="Smith M."/>
            <person name="Roesemann S."/>
            <person name="Alexander J.E."/>
            <person name="Rich S.A."/>
            <person name="Livny J."/>
            <person name="Vlamakis H."/>
            <person name="Clish C."/>
            <person name="Bullock K."/>
            <person name="Deik A."/>
            <person name="Scott J."/>
            <person name="Pierce K.A."/>
            <person name="Xavier R.J."/>
            <person name="Alm E.J."/>
        </authorList>
    </citation>
    <scope>NUCLEOTIDE SEQUENCE [LARGE SCALE GENOMIC DNA]</scope>
    <source>
        <strain evidence="2 3">BIOML-A2</strain>
    </source>
</reference>
<protein>
    <submittedName>
        <fullName evidence="2">Alpha/beta fold hydrolase</fullName>
    </submittedName>
</protein>
<dbReference type="SUPFAM" id="SSF53474">
    <property type="entry name" value="alpha/beta-Hydrolases"/>
    <property type="match status" value="1"/>
</dbReference>
<dbReference type="AlphaFoldDB" id="A0A5B3FY37"/>
<dbReference type="Gene3D" id="3.40.50.1820">
    <property type="entry name" value="alpha/beta hydrolase"/>
    <property type="match status" value="1"/>
</dbReference>
<proteinExistence type="predicted"/>
<dbReference type="InterPro" id="IPR029058">
    <property type="entry name" value="AB_hydrolase_fold"/>
</dbReference>
<keyword evidence="2" id="KW-0378">Hydrolase</keyword>
<evidence type="ECO:0000259" key="1">
    <source>
        <dbReference type="Pfam" id="PF12697"/>
    </source>
</evidence>
<evidence type="ECO:0000313" key="2">
    <source>
        <dbReference type="EMBL" id="KAA2366145.1"/>
    </source>
</evidence>
<dbReference type="RefSeq" id="WP_009598405.1">
    <property type="nucleotide sequence ID" value="NZ_CATYVA010000007.1"/>
</dbReference>
<dbReference type="InterPro" id="IPR052920">
    <property type="entry name" value="DNA-binding_regulatory"/>
</dbReference>
<dbReference type="InterPro" id="IPR000073">
    <property type="entry name" value="AB_hydrolase_1"/>
</dbReference>
<sequence length="321" mass="36521">MKKRNKKIIAALSAIFGLLVIGALCWSFVLCYRTLHPPRLTDLSWLTRQYPHTTEWLDSIRSNGLLHDIVRLNADGERLHARWLWAPEPTEKTAVLFHGYQGSAETMLMIGYLFNHDFGFNVLIPDLRGHGQSEPSAISMGWTERTEVVDWIRTADSLFGGNTQIVLYGVSMGAATTMIAAAEESLPACVRCAVEDCGYTSTRDIFADSWEKQCRLPLFPLFHLSDLWCRILYGWSFAKASPLDAVHRCRLPMLFIHGDKDSVVPVEMVHRLYEAKIGDKELWILSGVDHGAAYLHDPQIYAQRVRTFVEHWFECPAILEQ</sequence>
<dbReference type="EMBL" id="VVXK01000027">
    <property type="protein sequence ID" value="KAA2366145.1"/>
    <property type="molecule type" value="Genomic_DNA"/>
</dbReference>
<evidence type="ECO:0000313" key="3">
    <source>
        <dbReference type="Proteomes" id="UP000323567"/>
    </source>
</evidence>